<dbReference type="InterPro" id="IPR002761">
    <property type="entry name" value="Diphthami_syn_dom"/>
</dbReference>
<dbReference type="InterPro" id="IPR030662">
    <property type="entry name" value="DPH6/MJ0570"/>
</dbReference>
<keyword evidence="2" id="KW-0547">Nucleotide-binding</keyword>
<comment type="caution">
    <text evidence="2">The sequence shown here is derived from an EMBL/GenBank/DDBJ whole genome shotgun (WGS) entry which is preliminary data.</text>
</comment>
<evidence type="ECO:0000259" key="1">
    <source>
        <dbReference type="Pfam" id="PF01902"/>
    </source>
</evidence>
<dbReference type="InterPro" id="IPR014729">
    <property type="entry name" value="Rossmann-like_a/b/a_fold"/>
</dbReference>
<sequence>MDKKICIFNWSGGKDSTLALHYALQDPTLEIRYLVTTVTEQYNRVSMHGVREALLIKQADSIGIPLYQIRLGEMPDMETYDNTMREHLNKFKAEGITHSVFGDIFLEDLRKYRENKLTEIGLKAIFPLWQKDTRQMISEFIGLNYKTIIVCTQENLQDICGKVITEALIDQLPAEIDPCGENGEFHTFAFEGPIFKKKINFSVGEQVFRTYNAPAKTSSENDAPCASSALSGFWYTDLVE</sequence>
<gene>
    <name evidence="2" type="ORF">OC25_18750</name>
</gene>
<dbReference type="EMBL" id="JSYN01000023">
    <property type="protein sequence ID" value="KIA92120.1"/>
    <property type="molecule type" value="Genomic_DNA"/>
</dbReference>
<dbReference type="Gene3D" id="3.90.1490.10">
    <property type="entry name" value="putative n-type atp pyrophosphatase, domain 2"/>
    <property type="match status" value="1"/>
</dbReference>
<dbReference type="SUPFAM" id="SSF52402">
    <property type="entry name" value="Adenine nucleotide alpha hydrolases-like"/>
    <property type="match status" value="1"/>
</dbReference>
<dbReference type="AlphaFoldDB" id="A0A0C1DDX6"/>
<keyword evidence="3" id="KW-1185">Reference proteome</keyword>
<accession>A0A0C1DDX6</accession>
<reference evidence="2 3" key="1">
    <citation type="submission" date="2014-10" db="EMBL/GenBank/DDBJ databases">
        <title>Pedobacter Kyungheensis.</title>
        <authorList>
            <person name="Anderson B.M."/>
            <person name="Newman J.D."/>
        </authorList>
    </citation>
    <scope>NUCLEOTIDE SEQUENCE [LARGE SCALE GENOMIC DNA]</scope>
    <source>
        <strain evidence="2 3">KACC 16221</strain>
    </source>
</reference>
<dbReference type="Proteomes" id="UP000031246">
    <property type="component" value="Unassembled WGS sequence"/>
</dbReference>
<organism evidence="2 3">
    <name type="scientific">Pedobacter kyungheensis</name>
    <dbReference type="NCBI Taxonomy" id="1069985"/>
    <lineage>
        <taxon>Bacteria</taxon>
        <taxon>Pseudomonadati</taxon>
        <taxon>Bacteroidota</taxon>
        <taxon>Sphingobacteriia</taxon>
        <taxon>Sphingobacteriales</taxon>
        <taxon>Sphingobacteriaceae</taxon>
        <taxon>Pedobacter</taxon>
    </lineage>
</organism>
<dbReference type="CDD" id="cd01994">
    <property type="entry name" value="AANH_PF0828-like"/>
    <property type="match status" value="1"/>
</dbReference>
<dbReference type="GO" id="GO:0005524">
    <property type="term" value="F:ATP binding"/>
    <property type="evidence" value="ECO:0007669"/>
    <property type="project" value="UniProtKB-KW"/>
</dbReference>
<feature type="domain" description="Diphthamide synthase" evidence="1">
    <location>
        <begin position="9"/>
        <end position="203"/>
    </location>
</feature>
<keyword evidence="2" id="KW-0067">ATP-binding</keyword>
<name>A0A0C1DDX6_9SPHI</name>
<protein>
    <submittedName>
        <fullName evidence="2">ATP-binding domain-containing protein</fullName>
    </submittedName>
</protein>
<evidence type="ECO:0000313" key="2">
    <source>
        <dbReference type="EMBL" id="KIA92120.1"/>
    </source>
</evidence>
<dbReference type="PIRSF" id="PIRSF039123">
    <property type="entry name" value="Diphthamide_synthase"/>
    <property type="match status" value="1"/>
</dbReference>
<dbReference type="Pfam" id="PF01902">
    <property type="entry name" value="Diphthami_syn_2"/>
    <property type="match status" value="1"/>
</dbReference>
<proteinExistence type="predicted"/>
<dbReference type="OrthoDB" id="3572539at2"/>
<dbReference type="Gene3D" id="3.40.50.620">
    <property type="entry name" value="HUPs"/>
    <property type="match status" value="1"/>
</dbReference>
<dbReference type="NCBIfam" id="TIGR00290">
    <property type="entry name" value="MJ0570_dom"/>
    <property type="match status" value="1"/>
</dbReference>
<dbReference type="RefSeq" id="WP_039479206.1">
    <property type="nucleotide sequence ID" value="NZ_JSYN01000023.1"/>
</dbReference>
<evidence type="ECO:0000313" key="3">
    <source>
        <dbReference type="Proteomes" id="UP000031246"/>
    </source>
</evidence>